<evidence type="ECO:0000259" key="4">
    <source>
        <dbReference type="PROSITE" id="PS50102"/>
    </source>
</evidence>
<gene>
    <name evidence="5" type="ORF">GGX14DRAFT_567642</name>
</gene>
<name>A0AAD6V9V9_9AGAR</name>
<reference evidence="5" key="1">
    <citation type="submission" date="2023-03" db="EMBL/GenBank/DDBJ databases">
        <title>Massive genome expansion in bonnet fungi (Mycena s.s.) driven by repeated elements and novel gene families across ecological guilds.</title>
        <authorList>
            <consortium name="Lawrence Berkeley National Laboratory"/>
            <person name="Harder C.B."/>
            <person name="Miyauchi S."/>
            <person name="Viragh M."/>
            <person name="Kuo A."/>
            <person name="Thoen E."/>
            <person name="Andreopoulos B."/>
            <person name="Lu D."/>
            <person name="Skrede I."/>
            <person name="Drula E."/>
            <person name="Henrissat B."/>
            <person name="Morin E."/>
            <person name="Kohler A."/>
            <person name="Barry K."/>
            <person name="LaButti K."/>
            <person name="Morin E."/>
            <person name="Salamov A."/>
            <person name="Lipzen A."/>
            <person name="Mereny Z."/>
            <person name="Hegedus B."/>
            <person name="Baldrian P."/>
            <person name="Stursova M."/>
            <person name="Weitz H."/>
            <person name="Taylor A."/>
            <person name="Grigoriev I.V."/>
            <person name="Nagy L.G."/>
            <person name="Martin F."/>
            <person name="Kauserud H."/>
        </authorList>
    </citation>
    <scope>NUCLEOTIDE SEQUENCE</scope>
    <source>
        <strain evidence="5">9144</strain>
    </source>
</reference>
<dbReference type="Pfam" id="PF00076">
    <property type="entry name" value="RRM_1"/>
    <property type="match status" value="1"/>
</dbReference>
<dbReference type="InterPro" id="IPR052462">
    <property type="entry name" value="SLIRP/GR-RBP-like"/>
</dbReference>
<dbReference type="PANTHER" id="PTHR48027">
    <property type="entry name" value="HETEROGENEOUS NUCLEAR RIBONUCLEOPROTEIN 87F-RELATED"/>
    <property type="match status" value="1"/>
</dbReference>
<dbReference type="SUPFAM" id="SSF54928">
    <property type="entry name" value="RNA-binding domain, RBD"/>
    <property type="match status" value="1"/>
</dbReference>
<dbReference type="PROSITE" id="PS50102">
    <property type="entry name" value="RRM"/>
    <property type="match status" value="1"/>
</dbReference>
<evidence type="ECO:0000256" key="1">
    <source>
        <dbReference type="ARBA" id="ARBA00022884"/>
    </source>
</evidence>
<accession>A0AAD6V9V9</accession>
<dbReference type="InterPro" id="IPR012677">
    <property type="entry name" value="Nucleotide-bd_a/b_plait_sf"/>
</dbReference>
<keyword evidence="1 2" id="KW-0694">RNA-binding</keyword>
<organism evidence="5 6">
    <name type="scientific">Mycena pura</name>
    <dbReference type="NCBI Taxonomy" id="153505"/>
    <lineage>
        <taxon>Eukaryota</taxon>
        <taxon>Fungi</taxon>
        <taxon>Dikarya</taxon>
        <taxon>Basidiomycota</taxon>
        <taxon>Agaricomycotina</taxon>
        <taxon>Agaricomycetes</taxon>
        <taxon>Agaricomycetidae</taxon>
        <taxon>Agaricales</taxon>
        <taxon>Marasmiineae</taxon>
        <taxon>Mycenaceae</taxon>
        <taxon>Mycena</taxon>
    </lineage>
</organism>
<dbReference type="InterPro" id="IPR048289">
    <property type="entry name" value="RRM2_NsCP33-like"/>
</dbReference>
<feature type="domain" description="RRM" evidence="4">
    <location>
        <begin position="3"/>
        <end position="78"/>
    </location>
</feature>
<dbReference type="InterPro" id="IPR035979">
    <property type="entry name" value="RBD_domain_sf"/>
</dbReference>
<dbReference type="SMART" id="SM00360">
    <property type="entry name" value="RRM"/>
    <property type="match status" value="1"/>
</dbReference>
<dbReference type="Proteomes" id="UP001219525">
    <property type="component" value="Unassembled WGS sequence"/>
</dbReference>
<dbReference type="InterPro" id="IPR000504">
    <property type="entry name" value="RRM_dom"/>
</dbReference>
<proteinExistence type="predicted"/>
<comment type="caution">
    <text evidence="5">The sequence shown here is derived from an EMBL/GenBank/DDBJ whole genome shotgun (WGS) entry which is preliminary data.</text>
</comment>
<protein>
    <submittedName>
        <fullName evidence="5">RNA binding motif protein 3</fullName>
    </submittedName>
</protein>
<evidence type="ECO:0000256" key="3">
    <source>
        <dbReference type="SAM" id="MobiDB-lite"/>
    </source>
</evidence>
<dbReference type="GO" id="GO:0003723">
    <property type="term" value="F:RNA binding"/>
    <property type="evidence" value="ECO:0007669"/>
    <property type="project" value="UniProtKB-UniRule"/>
</dbReference>
<evidence type="ECO:0000313" key="6">
    <source>
        <dbReference type="Proteomes" id="UP001219525"/>
    </source>
</evidence>
<evidence type="ECO:0000256" key="2">
    <source>
        <dbReference type="PROSITE-ProRule" id="PRU00176"/>
    </source>
</evidence>
<dbReference type="AlphaFoldDB" id="A0AAD6V9V9"/>
<dbReference type="EMBL" id="JARJCW010000037">
    <property type="protein sequence ID" value="KAJ7207079.1"/>
    <property type="molecule type" value="Genomic_DNA"/>
</dbReference>
<keyword evidence="6" id="KW-1185">Reference proteome</keyword>
<feature type="region of interest" description="Disordered" evidence="3">
    <location>
        <begin position="113"/>
        <end position="132"/>
    </location>
</feature>
<dbReference type="CDD" id="cd21608">
    <property type="entry name" value="RRM2_NsCP33_like"/>
    <property type="match status" value="1"/>
</dbReference>
<sequence length="187" mass="18217">MGSKLYVGNLSWNTDDEALSTAFSQWGEAICMKDRETGRARGFGFVTFAKAEDAQAAIDNMNGTELDGRTLRVNIAGERGGGGGRGGYGGGGGGGGYGGGYGGHGGRSGGRGGYGGGGGDGEGEGGEGGHSSGGYGGGGYGGGGYGGGGYLVNSTPNPVRTSTPVASVKFLIACPLVYLSACRVSSS</sequence>
<evidence type="ECO:0000313" key="5">
    <source>
        <dbReference type="EMBL" id="KAJ7207079.1"/>
    </source>
</evidence>
<dbReference type="Gene3D" id="3.30.70.330">
    <property type="match status" value="1"/>
</dbReference>